<comment type="subcellular location">
    <subcellularLocation>
        <location evidence="2">Plastid</location>
        <location evidence="2">Chloroplast</location>
    </subcellularLocation>
</comment>
<accession>A0A4D9CY22</accession>
<dbReference type="SUPFAM" id="SSF103511">
    <property type="entry name" value="Chlorophyll a-b binding protein"/>
    <property type="match status" value="1"/>
</dbReference>
<evidence type="ECO:0000256" key="2">
    <source>
        <dbReference type="ARBA" id="ARBA00004229"/>
    </source>
</evidence>
<organism evidence="9 10">
    <name type="scientific">Nannochloropsis salina CCMP1776</name>
    <dbReference type="NCBI Taxonomy" id="1027361"/>
    <lineage>
        <taxon>Eukaryota</taxon>
        <taxon>Sar</taxon>
        <taxon>Stramenopiles</taxon>
        <taxon>Ochrophyta</taxon>
        <taxon>Eustigmatophyceae</taxon>
        <taxon>Eustigmatales</taxon>
        <taxon>Monodopsidaceae</taxon>
        <taxon>Microchloropsis</taxon>
        <taxon>Microchloropsis salina</taxon>
    </lineage>
</organism>
<feature type="binding site" evidence="7">
    <location>
        <position position="75"/>
    </location>
    <ligand>
        <name>chlorophyll a</name>
        <dbReference type="ChEBI" id="CHEBI:58416"/>
        <label>1</label>
    </ligand>
</feature>
<feature type="signal peptide" evidence="8">
    <location>
        <begin position="1"/>
        <end position="16"/>
    </location>
</feature>
<sequence length="219" mass="23438">MRTTACLLAGLGLTQAFLAPTLPSARSFSRTAVTMKLGSSAQGLAGSDIEFPEFDPLGFTNNPKPETLDWYRAAELKHGRVAMLAALGQIVQHFYTLPDASGVFSAGDRPIEALNKVVAERPLAAIQIGLAIFAVEALGQFNQAKPGQAPGDLGWDPLNLKSDDPEIYAKVQNRELKNGRLAMIAIAGMLVQENLTGLGVIEQWVKGDINPFGDGRGFF</sequence>
<dbReference type="Pfam" id="PF00504">
    <property type="entry name" value="Chloroa_b-bind"/>
    <property type="match status" value="1"/>
</dbReference>
<evidence type="ECO:0000256" key="3">
    <source>
        <dbReference type="ARBA" id="ARBA00005933"/>
    </source>
</evidence>
<keyword evidence="6" id="KW-0934">Plastid</keyword>
<comment type="function">
    <text evidence="1">The light-harvesting complex (LHC) functions as a light receptor, it captures and delivers excitation energy to photosystems with which it is closely associated. Energy is transferred from the carotenoid and chlorophyll C (or B) to chlorophyll A and the photosynthetic reaction centers where it is used to synthesize ATP and reducing power.</text>
</comment>
<keyword evidence="5" id="KW-0602">Photosynthesis</keyword>
<gene>
    <name evidence="9" type="ORF">NSK_007319</name>
</gene>
<evidence type="ECO:0000313" key="9">
    <source>
        <dbReference type="EMBL" id="TFJ81358.1"/>
    </source>
</evidence>
<keyword evidence="10" id="KW-1185">Reference proteome</keyword>
<dbReference type="OrthoDB" id="185338at2759"/>
<dbReference type="GO" id="GO:0009507">
    <property type="term" value="C:chloroplast"/>
    <property type="evidence" value="ECO:0007669"/>
    <property type="project" value="UniProtKB-SubCell"/>
</dbReference>
<dbReference type="InterPro" id="IPR022796">
    <property type="entry name" value="Chloroa_b-bind"/>
</dbReference>
<dbReference type="Gene3D" id="1.10.3460.10">
    <property type="entry name" value="Chlorophyll a/b binding protein domain"/>
    <property type="match status" value="1"/>
</dbReference>
<feature type="binding site" evidence="7">
    <location>
        <position position="78"/>
    </location>
    <ligand>
        <name>chlorophyll a</name>
        <dbReference type="ChEBI" id="CHEBI:58416"/>
        <label>1</label>
    </ligand>
</feature>
<feature type="binding site" evidence="7">
    <location>
        <position position="192"/>
    </location>
    <ligand>
        <name>chlorophyll a</name>
        <dbReference type="ChEBI" id="CHEBI:58416"/>
        <label>1</label>
    </ligand>
</feature>
<dbReference type="InterPro" id="IPR001344">
    <property type="entry name" value="Chloro_AB-bd_pln"/>
</dbReference>
<evidence type="ECO:0000256" key="8">
    <source>
        <dbReference type="SAM" id="SignalP"/>
    </source>
</evidence>
<evidence type="ECO:0000256" key="5">
    <source>
        <dbReference type="ARBA" id="ARBA00022531"/>
    </source>
</evidence>
<feature type="binding site" evidence="7">
    <location>
        <position position="180"/>
    </location>
    <ligand>
        <name>chlorophyll a</name>
        <dbReference type="ChEBI" id="CHEBI:58416"/>
        <label>1</label>
    </ligand>
</feature>
<comment type="similarity">
    <text evidence="3">Belongs to the fucoxanthin chlorophyll protein family.</text>
</comment>
<evidence type="ECO:0000313" key="10">
    <source>
        <dbReference type="Proteomes" id="UP000355283"/>
    </source>
</evidence>
<keyword evidence="7" id="KW-0157">Chromophore</keyword>
<evidence type="ECO:0008006" key="11">
    <source>
        <dbReference type="Google" id="ProtNLM"/>
    </source>
</evidence>
<dbReference type="GO" id="GO:0016168">
    <property type="term" value="F:chlorophyll binding"/>
    <property type="evidence" value="ECO:0007669"/>
    <property type="project" value="UniProtKB-KW"/>
</dbReference>
<dbReference type="Proteomes" id="UP000355283">
    <property type="component" value="Unassembled WGS sequence"/>
</dbReference>
<proteinExistence type="inferred from homology"/>
<evidence type="ECO:0000256" key="1">
    <source>
        <dbReference type="ARBA" id="ARBA00004022"/>
    </source>
</evidence>
<dbReference type="GO" id="GO:0016020">
    <property type="term" value="C:membrane"/>
    <property type="evidence" value="ECO:0007669"/>
    <property type="project" value="InterPro"/>
</dbReference>
<feature type="binding site" evidence="7">
    <location>
        <position position="175"/>
    </location>
    <ligand>
        <name>chlorophyll a</name>
        <dbReference type="ChEBI" id="CHEBI:58416"/>
        <label>1</label>
    </ligand>
</feature>
<name>A0A4D9CY22_9STRA</name>
<dbReference type="EMBL" id="SDOX01000128">
    <property type="protein sequence ID" value="TFJ81358.1"/>
    <property type="molecule type" value="Genomic_DNA"/>
</dbReference>
<dbReference type="PANTHER" id="PTHR21649">
    <property type="entry name" value="CHLOROPHYLL A/B BINDING PROTEIN"/>
    <property type="match status" value="1"/>
</dbReference>
<feature type="chain" id="PRO_5020036133" description="Plastid light harvesting protein" evidence="8">
    <location>
        <begin position="17"/>
        <end position="219"/>
    </location>
</feature>
<dbReference type="GO" id="GO:0009765">
    <property type="term" value="P:photosynthesis, light harvesting"/>
    <property type="evidence" value="ECO:0007669"/>
    <property type="project" value="InterPro"/>
</dbReference>
<reference evidence="9 10" key="1">
    <citation type="submission" date="2019-01" db="EMBL/GenBank/DDBJ databases">
        <title>Nuclear Genome Assembly of the Microalgal Biofuel strain Nannochloropsis salina CCMP1776.</title>
        <authorList>
            <person name="Hovde B."/>
        </authorList>
    </citation>
    <scope>NUCLEOTIDE SEQUENCE [LARGE SCALE GENOMIC DNA]</scope>
    <source>
        <strain evidence="9 10">CCMP1776</strain>
    </source>
</reference>
<feature type="binding site" evidence="7">
    <location>
        <position position="178"/>
    </location>
    <ligand>
        <name>chlorophyll a</name>
        <dbReference type="ChEBI" id="CHEBI:58416"/>
        <label>1</label>
    </ligand>
</feature>
<keyword evidence="4" id="KW-0150">Chloroplast</keyword>
<keyword evidence="8" id="KW-0732">Signal</keyword>
<feature type="binding site" description="axial binding residue" evidence="7">
    <location>
        <position position="80"/>
    </location>
    <ligand>
        <name>chlorophyll b</name>
        <dbReference type="ChEBI" id="CHEBI:61721"/>
        <label>1</label>
    </ligand>
    <ligandPart>
        <name>Mg</name>
        <dbReference type="ChEBI" id="CHEBI:25107"/>
    </ligandPart>
</feature>
<evidence type="ECO:0000256" key="4">
    <source>
        <dbReference type="ARBA" id="ARBA00022528"/>
    </source>
</evidence>
<evidence type="ECO:0000256" key="6">
    <source>
        <dbReference type="ARBA" id="ARBA00022640"/>
    </source>
</evidence>
<comment type="caution">
    <text evidence="9">The sequence shown here is derived from an EMBL/GenBank/DDBJ whole genome shotgun (WGS) entry which is preliminary data.</text>
</comment>
<keyword evidence="7" id="KW-0148">Chlorophyll</keyword>
<evidence type="ECO:0000256" key="7">
    <source>
        <dbReference type="PIRSR" id="PIRSR601344-1"/>
    </source>
</evidence>
<dbReference type="AlphaFoldDB" id="A0A4D9CY22"/>
<protein>
    <recommendedName>
        <fullName evidence="11">Plastid light harvesting protein</fullName>
    </recommendedName>
</protein>